<dbReference type="OrthoDB" id="66144at2759"/>
<dbReference type="InterPro" id="IPR002048">
    <property type="entry name" value="EF_hand_dom"/>
</dbReference>
<dbReference type="InterPro" id="IPR011992">
    <property type="entry name" value="EF-hand-dom_pair"/>
</dbReference>
<keyword evidence="2" id="KW-0560">Oxidoreductase</keyword>
<dbReference type="InterPro" id="IPR039068">
    <property type="entry name" value="PqqC-like"/>
</dbReference>
<dbReference type="Gene3D" id="1.20.910.10">
    <property type="entry name" value="Heme oxygenase-like"/>
    <property type="match status" value="1"/>
</dbReference>
<feature type="domain" description="EF-hand" evidence="5">
    <location>
        <begin position="186"/>
        <end position="221"/>
    </location>
</feature>
<accession>K0SC57</accession>
<comment type="caution">
    <text evidence="6">The sequence shown here is derived from an EMBL/GenBank/DDBJ whole genome shotgun (WGS) entry which is preliminary data.</text>
</comment>
<proteinExistence type="predicted"/>
<dbReference type="Gene3D" id="3.40.50.150">
    <property type="entry name" value="Vaccinia Virus protein VP39"/>
    <property type="match status" value="1"/>
</dbReference>
<feature type="domain" description="EF-hand" evidence="5">
    <location>
        <begin position="222"/>
        <end position="257"/>
    </location>
</feature>
<dbReference type="Pfam" id="PF13499">
    <property type="entry name" value="EF-hand_7"/>
    <property type="match status" value="1"/>
</dbReference>
<dbReference type="Pfam" id="PF14518">
    <property type="entry name" value="Haem_oxygenas_2"/>
    <property type="match status" value="1"/>
</dbReference>
<dbReference type="Gene3D" id="1.10.238.10">
    <property type="entry name" value="EF-hand"/>
    <property type="match status" value="1"/>
</dbReference>
<dbReference type="Proteomes" id="UP000266841">
    <property type="component" value="Unassembled WGS sequence"/>
</dbReference>
<dbReference type="PANTHER" id="PTHR40279">
    <property type="entry name" value="PQQC-LIKE PROTEIN"/>
    <property type="match status" value="1"/>
</dbReference>
<keyword evidence="7" id="KW-1185">Reference proteome</keyword>
<dbReference type="PROSITE" id="PS50222">
    <property type="entry name" value="EF_HAND_2"/>
    <property type="match status" value="2"/>
</dbReference>
<dbReference type="CDD" id="cd00051">
    <property type="entry name" value="EFh"/>
    <property type="match status" value="1"/>
</dbReference>
<dbReference type="PROSITE" id="PS00018">
    <property type="entry name" value="EF_HAND_1"/>
    <property type="match status" value="1"/>
</dbReference>
<feature type="coiled-coil region" evidence="3">
    <location>
        <begin position="340"/>
        <end position="374"/>
    </location>
</feature>
<keyword evidence="3" id="KW-0175">Coiled coil</keyword>
<dbReference type="InterPro" id="IPR003819">
    <property type="entry name" value="TauD/TfdA-like"/>
</dbReference>
<dbReference type="Pfam" id="PF13489">
    <property type="entry name" value="Methyltransf_23"/>
    <property type="match status" value="1"/>
</dbReference>
<dbReference type="SUPFAM" id="SSF47473">
    <property type="entry name" value="EF-hand"/>
    <property type="match status" value="1"/>
</dbReference>
<evidence type="ECO:0000313" key="6">
    <source>
        <dbReference type="EMBL" id="EJK62529.1"/>
    </source>
</evidence>
<organism evidence="6 7">
    <name type="scientific">Thalassiosira oceanica</name>
    <name type="common">Marine diatom</name>
    <dbReference type="NCBI Taxonomy" id="159749"/>
    <lineage>
        <taxon>Eukaryota</taxon>
        <taxon>Sar</taxon>
        <taxon>Stramenopiles</taxon>
        <taxon>Ochrophyta</taxon>
        <taxon>Bacillariophyta</taxon>
        <taxon>Coscinodiscophyceae</taxon>
        <taxon>Thalassiosirophycidae</taxon>
        <taxon>Thalassiosirales</taxon>
        <taxon>Thalassiosiraceae</taxon>
        <taxon>Thalassiosira</taxon>
    </lineage>
</organism>
<protein>
    <recommendedName>
        <fullName evidence="5">EF-hand domain-containing protein</fullName>
    </recommendedName>
</protein>
<dbReference type="SUPFAM" id="SSF48613">
    <property type="entry name" value="Heme oxygenase-like"/>
    <property type="match status" value="1"/>
</dbReference>
<dbReference type="SUPFAM" id="SSF51197">
    <property type="entry name" value="Clavaminate synthase-like"/>
    <property type="match status" value="1"/>
</dbReference>
<dbReference type="GO" id="GO:0016491">
    <property type="term" value="F:oxidoreductase activity"/>
    <property type="evidence" value="ECO:0007669"/>
    <property type="project" value="UniProtKB-KW"/>
</dbReference>
<evidence type="ECO:0000259" key="5">
    <source>
        <dbReference type="PROSITE" id="PS50222"/>
    </source>
</evidence>
<gene>
    <name evidence="6" type="ORF">THAOC_16856</name>
</gene>
<dbReference type="Pfam" id="PF02668">
    <property type="entry name" value="TauD"/>
    <property type="match status" value="1"/>
</dbReference>
<feature type="compositionally biased region" description="Low complexity" evidence="4">
    <location>
        <begin position="73"/>
        <end position="94"/>
    </location>
</feature>
<dbReference type="InterPro" id="IPR029063">
    <property type="entry name" value="SAM-dependent_MTases_sf"/>
</dbReference>
<sequence>MKVISSSIGGRTNVPQRNESKAPSRTSSGSGLMSFSKNLAGFLEEEHLLDETMHVKKTLLDGIDAVDDTFHTASTTDSSKSSSSLGAADSSPTSDGARKALKDFELQLKFYGKECLDEEVFAAMLDDMEYTRDRSGLFERFLEEVASCSPVYDESKRCVTVEDMGYLYLSEPYSIPLNSSFASGDALLGFAEQLFRKADEANDGFLDLEATRTFFKDLFWDPTDEELREVFDALDQDGDGMINIDEFKSFIVKANVNDIPEVALSDFNDERLMNPRHSSDEEFVTELERYAKNHQAVSHHLLTNLACASFGKKETADMILRFLSAYKKHNSHFIDNVKTLIGLLKNEEHAELLKENLEEELGQYDEDMLKECEAAGITRESVEGIPHSDLFCELVKHVESALQRTHADSIPKYVYEDLVAASDYATKSGKPARLLAALYFGAELIVPEIYSPLLEGMRNSLNATNEEARFLLLHIDLDKDHANVMRDIVLDYCKSKADRLELFHTTKMILDARATFYDRLLQYSSADGRSTTSEIYDKQSNGWKRDEPTCLSDFTGRPVVFEMCEEHVDGAVCLDLGCGEGYVARKLTAMGSKKIVGIDIRCGCSSPFPRALHLFVSHLLPSSSPGMVEAANANRDRSKGEFFIVGDVSKLKRNLLETTNKTNIMPGAGFDCGLFDLSVAVFVFNYMNISSMSATFRDVFSLLKPGGHFVLSVPHPSMTNHGTYLRLLIAPELGIQNCRITHKNPRIDGEIFGFNQTTGDKSSYFSLRDQQLEGHISTINGDSLKVRMFFKTFDDYIETARAAGFEIVQVKEARVQPEHLSVKKDFFESLNDKPLHLVFKLRKPQSMQSNNKGSLHAANTLNTLPKRLNWPKVAMRNPANAFQLVIPDEAERELTEAAIHCYENGISVNDLQDGTASLSQDFVSLRVFAHDCRMALLHETGLVLLKGLDLGAFGVAESERLVVCSRLAYYILCDHVGQVDSTARGCLFDVKDTDVDAAAKGADNVLFSVSNCEADFHTDGASKDRVYDAVGLLCIHPSSSGGKSKLSNASMALDDLGVPKFIMHELLRPTPRDVLENGGSKVCAHRKMSMGNILSRNESIMTLRITYNSYPIFSLDHDRMRFRYMRHWIETAHRKLNWDVPTLLKVAMDCLDDKLNKMCCFDEKLDSGDIMLVNNAVIAHARDAFEDVPGEPKRHLVRCWMELQMFDLGVSEN</sequence>
<name>K0SC57_THAOC</name>
<dbReference type="Gene3D" id="3.60.130.10">
    <property type="entry name" value="Clavaminate synthase-like"/>
    <property type="match status" value="1"/>
</dbReference>
<feature type="region of interest" description="Disordered" evidence="4">
    <location>
        <begin position="1"/>
        <end position="32"/>
    </location>
</feature>
<dbReference type="SUPFAM" id="SSF53335">
    <property type="entry name" value="S-adenosyl-L-methionine-dependent methyltransferases"/>
    <property type="match status" value="1"/>
</dbReference>
<dbReference type="CDD" id="cd02440">
    <property type="entry name" value="AdoMet_MTases"/>
    <property type="match status" value="1"/>
</dbReference>
<evidence type="ECO:0000256" key="3">
    <source>
        <dbReference type="SAM" id="Coils"/>
    </source>
</evidence>
<dbReference type="InterPro" id="IPR042098">
    <property type="entry name" value="TauD-like_sf"/>
</dbReference>
<dbReference type="InterPro" id="IPR016084">
    <property type="entry name" value="Haem_Oase-like_multi-hlx"/>
</dbReference>
<evidence type="ECO:0000256" key="1">
    <source>
        <dbReference type="ARBA" id="ARBA00022837"/>
    </source>
</evidence>
<dbReference type="AlphaFoldDB" id="K0SC57"/>
<dbReference type="GO" id="GO:0005509">
    <property type="term" value="F:calcium ion binding"/>
    <property type="evidence" value="ECO:0007669"/>
    <property type="project" value="InterPro"/>
</dbReference>
<evidence type="ECO:0000256" key="2">
    <source>
        <dbReference type="ARBA" id="ARBA00023002"/>
    </source>
</evidence>
<evidence type="ECO:0000256" key="4">
    <source>
        <dbReference type="SAM" id="MobiDB-lite"/>
    </source>
</evidence>
<dbReference type="InterPro" id="IPR018247">
    <property type="entry name" value="EF_Hand_1_Ca_BS"/>
</dbReference>
<keyword evidence="1" id="KW-0106">Calcium</keyword>
<dbReference type="SMART" id="SM00054">
    <property type="entry name" value="EFh"/>
    <property type="match status" value="2"/>
</dbReference>
<dbReference type="PANTHER" id="PTHR40279:SF3">
    <property type="entry name" value="4-AMINOBENZOATE SYNTHASE"/>
    <property type="match status" value="1"/>
</dbReference>
<dbReference type="EMBL" id="AGNL01018802">
    <property type="protein sequence ID" value="EJK62529.1"/>
    <property type="molecule type" value="Genomic_DNA"/>
</dbReference>
<evidence type="ECO:0000313" key="7">
    <source>
        <dbReference type="Proteomes" id="UP000266841"/>
    </source>
</evidence>
<reference evidence="6 7" key="1">
    <citation type="journal article" date="2012" name="Genome Biol.">
        <title>Genome and low-iron response of an oceanic diatom adapted to chronic iron limitation.</title>
        <authorList>
            <person name="Lommer M."/>
            <person name="Specht M."/>
            <person name="Roy A.S."/>
            <person name="Kraemer L."/>
            <person name="Andreson R."/>
            <person name="Gutowska M.A."/>
            <person name="Wolf J."/>
            <person name="Bergner S.V."/>
            <person name="Schilhabel M.B."/>
            <person name="Klostermeier U.C."/>
            <person name="Beiko R.G."/>
            <person name="Rosenstiel P."/>
            <person name="Hippler M."/>
            <person name="Laroche J."/>
        </authorList>
    </citation>
    <scope>NUCLEOTIDE SEQUENCE [LARGE SCALE GENOMIC DNA]</scope>
    <source>
        <strain evidence="6 7">CCMP1005</strain>
    </source>
</reference>
<feature type="region of interest" description="Disordered" evidence="4">
    <location>
        <begin position="73"/>
        <end position="96"/>
    </location>
</feature>